<evidence type="ECO:0008006" key="3">
    <source>
        <dbReference type="Google" id="ProtNLM"/>
    </source>
</evidence>
<organism evidence="1 2">
    <name type="scientific">Nonomuraea longicatena</name>
    <dbReference type="NCBI Taxonomy" id="83682"/>
    <lineage>
        <taxon>Bacteria</taxon>
        <taxon>Bacillati</taxon>
        <taxon>Actinomycetota</taxon>
        <taxon>Actinomycetes</taxon>
        <taxon>Streptosporangiales</taxon>
        <taxon>Streptosporangiaceae</taxon>
        <taxon>Nonomuraea</taxon>
    </lineage>
</organism>
<gene>
    <name evidence="1" type="ORF">GCM10009560_63290</name>
</gene>
<dbReference type="EMBL" id="BAAAHQ010000040">
    <property type="protein sequence ID" value="GAA0947089.1"/>
    <property type="molecule type" value="Genomic_DNA"/>
</dbReference>
<comment type="caution">
    <text evidence="1">The sequence shown here is derived from an EMBL/GenBank/DDBJ whole genome shotgun (WGS) entry which is preliminary data.</text>
</comment>
<sequence>MRVLLCPLSNPGYLYSTLAIGRELRARGHLVAVLCGPSAVGAVARAGLLALNVEGYGPAGVLSVGSWHWVNEGAAQHAAVMGAARDIGADVLVTSVLCHGALLAAERLDLPAVVLGLAAWLWPYRGGGGEREEREWRLREVRGFYDEIRSRAGLAPRRDRYPERPLLGAAFLLRGHPDLEPRGAELPGEVVHVGPCAWEPPPASGAVAQVGRRTREVGKPVVYVHLGRRFGGNSLWPRLNAAFTDGPLQAVVEVGRSGGADPAPGADVLVVREPWMDPLVATASLVLTNATSAPVLAALRHGVPLVVAPNGSEQPVLAAACRRAGVAVPLPDRPEQAGRSLALAHADQLLAHRARRLGARLRASGGAAQAARIVLAQCSSPVPADRR</sequence>
<accession>A0ABP4BBN7</accession>
<keyword evidence="2" id="KW-1185">Reference proteome</keyword>
<protein>
    <recommendedName>
        <fullName evidence="3">Glycosyltransferase</fullName>
    </recommendedName>
</protein>
<evidence type="ECO:0000313" key="1">
    <source>
        <dbReference type="EMBL" id="GAA0947089.1"/>
    </source>
</evidence>
<name>A0ABP4BBN7_9ACTN</name>
<proteinExistence type="predicted"/>
<evidence type="ECO:0000313" key="2">
    <source>
        <dbReference type="Proteomes" id="UP001501578"/>
    </source>
</evidence>
<dbReference type="SUPFAM" id="SSF53756">
    <property type="entry name" value="UDP-Glycosyltransferase/glycogen phosphorylase"/>
    <property type="match status" value="1"/>
</dbReference>
<dbReference type="Gene3D" id="3.40.50.2000">
    <property type="entry name" value="Glycogen Phosphorylase B"/>
    <property type="match status" value="2"/>
</dbReference>
<dbReference type="Proteomes" id="UP001501578">
    <property type="component" value="Unassembled WGS sequence"/>
</dbReference>
<dbReference type="RefSeq" id="WP_343953817.1">
    <property type="nucleotide sequence ID" value="NZ_BAAAHQ010000040.1"/>
</dbReference>
<reference evidence="2" key="1">
    <citation type="journal article" date="2019" name="Int. J. Syst. Evol. Microbiol.">
        <title>The Global Catalogue of Microorganisms (GCM) 10K type strain sequencing project: providing services to taxonomists for standard genome sequencing and annotation.</title>
        <authorList>
            <consortium name="The Broad Institute Genomics Platform"/>
            <consortium name="The Broad Institute Genome Sequencing Center for Infectious Disease"/>
            <person name="Wu L."/>
            <person name="Ma J."/>
        </authorList>
    </citation>
    <scope>NUCLEOTIDE SEQUENCE [LARGE SCALE GENOMIC DNA]</scope>
    <source>
        <strain evidence="2">JCM 11136</strain>
    </source>
</reference>